<sequence length="113" mass="13540">METNWRRLRNNSIQEQTRYTLGETQSSDRPLNNYYKVVAARRLSSNINHKYGSSIQHIKDGRKKEHMRKLLEELIIHNAELKKKLKFRENVYRSVTSPLFPMASQIEVFQYQD</sequence>
<accession>A0AAE0VMR8</accession>
<reference evidence="1" key="3">
    <citation type="submission" date="2023-05" db="EMBL/GenBank/DDBJ databases">
        <authorList>
            <person name="Smith C.H."/>
        </authorList>
    </citation>
    <scope>NUCLEOTIDE SEQUENCE</scope>
    <source>
        <strain evidence="1">CHS0354</strain>
        <tissue evidence="1">Mantle</tissue>
    </source>
</reference>
<proteinExistence type="predicted"/>
<protein>
    <submittedName>
        <fullName evidence="1">Uncharacterized protein</fullName>
    </submittedName>
</protein>
<reference evidence="1" key="2">
    <citation type="journal article" date="2021" name="Genome Biol. Evol.">
        <title>Developing a high-quality reference genome for a parasitic bivalve with doubly uniparental inheritance (Bivalvia: Unionida).</title>
        <authorList>
            <person name="Smith C.H."/>
        </authorList>
    </citation>
    <scope>NUCLEOTIDE SEQUENCE</scope>
    <source>
        <strain evidence="1">CHS0354</strain>
        <tissue evidence="1">Mantle</tissue>
    </source>
</reference>
<comment type="caution">
    <text evidence="1">The sequence shown here is derived from an EMBL/GenBank/DDBJ whole genome shotgun (WGS) entry which is preliminary data.</text>
</comment>
<keyword evidence="2" id="KW-1185">Reference proteome</keyword>
<evidence type="ECO:0000313" key="1">
    <source>
        <dbReference type="EMBL" id="KAK3583978.1"/>
    </source>
</evidence>
<dbReference type="EMBL" id="JAEAOA010001970">
    <property type="protein sequence ID" value="KAK3583978.1"/>
    <property type="molecule type" value="Genomic_DNA"/>
</dbReference>
<gene>
    <name evidence="1" type="ORF">CHS0354_033777</name>
</gene>
<evidence type="ECO:0000313" key="2">
    <source>
        <dbReference type="Proteomes" id="UP001195483"/>
    </source>
</evidence>
<reference evidence="1" key="1">
    <citation type="journal article" date="2021" name="Genome Biol. Evol.">
        <title>A High-Quality Reference Genome for a Parasitic Bivalve with Doubly Uniparental Inheritance (Bivalvia: Unionida).</title>
        <authorList>
            <person name="Smith C.H."/>
        </authorList>
    </citation>
    <scope>NUCLEOTIDE SEQUENCE</scope>
    <source>
        <strain evidence="1">CHS0354</strain>
    </source>
</reference>
<dbReference type="AlphaFoldDB" id="A0AAE0VMR8"/>
<name>A0AAE0VMR8_9BIVA</name>
<dbReference type="Proteomes" id="UP001195483">
    <property type="component" value="Unassembled WGS sequence"/>
</dbReference>
<organism evidence="1 2">
    <name type="scientific">Potamilus streckersoni</name>
    <dbReference type="NCBI Taxonomy" id="2493646"/>
    <lineage>
        <taxon>Eukaryota</taxon>
        <taxon>Metazoa</taxon>
        <taxon>Spiralia</taxon>
        <taxon>Lophotrochozoa</taxon>
        <taxon>Mollusca</taxon>
        <taxon>Bivalvia</taxon>
        <taxon>Autobranchia</taxon>
        <taxon>Heteroconchia</taxon>
        <taxon>Palaeoheterodonta</taxon>
        <taxon>Unionida</taxon>
        <taxon>Unionoidea</taxon>
        <taxon>Unionidae</taxon>
        <taxon>Ambleminae</taxon>
        <taxon>Lampsilini</taxon>
        <taxon>Potamilus</taxon>
    </lineage>
</organism>